<organism evidence="1 2">
    <name type="scientific">Hoeflea marina</name>
    <dbReference type="NCBI Taxonomy" id="274592"/>
    <lineage>
        <taxon>Bacteria</taxon>
        <taxon>Pseudomonadati</taxon>
        <taxon>Pseudomonadota</taxon>
        <taxon>Alphaproteobacteria</taxon>
        <taxon>Hyphomicrobiales</taxon>
        <taxon>Rhizobiaceae</taxon>
        <taxon>Hoeflea</taxon>
    </lineage>
</organism>
<name>A0A317PE94_9HYPH</name>
<dbReference type="EMBL" id="QGTR01000006">
    <property type="protein sequence ID" value="PWV97710.1"/>
    <property type="molecule type" value="Genomic_DNA"/>
</dbReference>
<dbReference type="OrthoDB" id="7842867at2"/>
<sequence>MIEAKTLSGLILDNRIEAVKTAIVQTITSHLSGVTVLSHPGKLDISDVVENDIVKAPGIAIGWTRIRAVEDVSASHGLMVEFAAYIVVEDLADIGLKRRVDREVVGHAIGGFLLQLLGDEDAASWGLTYIGLPLTTPPAEFRPLFTARSFARGMAYYVVTWTQTVFEHGASPFSTETPQVSETEDEQVLFDDGIPDEIRALIERDQS</sequence>
<keyword evidence="2" id="KW-1185">Reference proteome</keyword>
<dbReference type="AlphaFoldDB" id="A0A317PE94"/>
<gene>
    <name evidence="1" type="ORF">DFR52_106235</name>
</gene>
<accession>A0A317PE94</accession>
<evidence type="ECO:0000313" key="1">
    <source>
        <dbReference type="EMBL" id="PWV97710.1"/>
    </source>
</evidence>
<dbReference type="RefSeq" id="WP_110034002.1">
    <property type="nucleotide sequence ID" value="NZ_QGTR01000006.1"/>
</dbReference>
<evidence type="ECO:0000313" key="2">
    <source>
        <dbReference type="Proteomes" id="UP000246352"/>
    </source>
</evidence>
<protein>
    <submittedName>
        <fullName evidence="1">Uncharacterized protein</fullName>
    </submittedName>
</protein>
<comment type="caution">
    <text evidence="1">The sequence shown here is derived from an EMBL/GenBank/DDBJ whole genome shotgun (WGS) entry which is preliminary data.</text>
</comment>
<dbReference type="Proteomes" id="UP000246352">
    <property type="component" value="Unassembled WGS sequence"/>
</dbReference>
<reference evidence="1 2" key="1">
    <citation type="submission" date="2018-05" db="EMBL/GenBank/DDBJ databases">
        <title>Genomic Encyclopedia of Type Strains, Phase IV (KMG-IV): sequencing the most valuable type-strain genomes for metagenomic binning, comparative biology and taxonomic classification.</title>
        <authorList>
            <person name="Goeker M."/>
        </authorList>
    </citation>
    <scope>NUCLEOTIDE SEQUENCE [LARGE SCALE GENOMIC DNA]</scope>
    <source>
        <strain evidence="1 2">DSM 16791</strain>
    </source>
</reference>
<proteinExistence type="predicted"/>